<feature type="transmembrane region" description="Helical" evidence="9">
    <location>
        <begin position="89"/>
        <end position="112"/>
    </location>
</feature>
<dbReference type="Pfam" id="PF00512">
    <property type="entry name" value="HisKA"/>
    <property type="match status" value="1"/>
</dbReference>
<dbReference type="Gene3D" id="1.10.287.130">
    <property type="match status" value="1"/>
</dbReference>
<dbReference type="InterPro" id="IPR003594">
    <property type="entry name" value="HATPase_dom"/>
</dbReference>
<feature type="transmembrane region" description="Helical" evidence="9">
    <location>
        <begin position="58"/>
        <end position="77"/>
    </location>
</feature>
<gene>
    <name evidence="12" type="primary">sasA_12</name>
    <name evidence="12" type="ORF">BACCIP111895_03547</name>
</gene>
<evidence type="ECO:0000313" key="12">
    <source>
        <dbReference type="EMBL" id="CAH2716362.1"/>
    </source>
</evidence>
<feature type="transmembrane region" description="Helical" evidence="9">
    <location>
        <begin position="210"/>
        <end position="230"/>
    </location>
</feature>
<dbReference type="NCBIfam" id="TIGR00229">
    <property type="entry name" value="sensory_box"/>
    <property type="match status" value="1"/>
</dbReference>
<dbReference type="Gene3D" id="3.30.450.20">
    <property type="entry name" value="PAS domain"/>
    <property type="match status" value="1"/>
</dbReference>
<keyword evidence="9" id="KW-0812">Transmembrane</keyword>
<evidence type="ECO:0000256" key="8">
    <source>
        <dbReference type="ARBA" id="ARBA00023012"/>
    </source>
</evidence>
<dbReference type="CDD" id="cd00082">
    <property type="entry name" value="HisKA"/>
    <property type="match status" value="1"/>
</dbReference>
<protein>
    <recommendedName>
        <fullName evidence="2">histidine kinase</fullName>
        <ecNumber evidence="2">2.7.13.3</ecNumber>
    </recommendedName>
</protein>
<dbReference type="SMART" id="SM00388">
    <property type="entry name" value="HisKA"/>
    <property type="match status" value="1"/>
</dbReference>
<dbReference type="PANTHER" id="PTHR43065">
    <property type="entry name" value="SENSOR HISTIDINE KINASE"/>
    <property type="match status" value="1"/>
</dbReference>
<feature type="domain" description="PAS" evidence="11">
    <location>
        <begin position="271"/>
        <end position="315"/>
    </location>
</feature>
<dbReference type="GO" id="GO:0016740">
    <property type="term" value="F:transferase activity"/>
    <property type="evidence" value="ECO:0007669"/>
    <property type="project" value="UniProtKB-KW"/>
</dbReference>
<evidence type="ECO:0000259" key="10">
    <source>
        <dbReference type="PROSITE" id="PS50109"/>
    </source>
</evidence>
<keyword evidence="8" id="KW-0902">Two-component regulatory system</keyword>
<evidence type="ECO:0000256" key="2">
    <source>
        <dbReference type="ARBA" id="ARBA00012438"/>
    </source>
</evidence>
<evidence type="ECO:0000256" key="9">
    <source>
        <dbReference type="SAM" id="Phobius"/>
    </source>
</evidence>
<keyword evidence="3" id="KW-0597">Phosphoprotein</keyword>
<dbReference type="InterPro" id="IPR036097">
    <property type="entry name" value="HisK_dim/P_sf"/>
</dbReference>
<dbReference type="EC" id="2.7.13.3" evidence="2"/>
<dbReference type="Gene3D" id="3.30.565.10">
    <property type="entry name" value="Histidine kinase-like ATPase, C-terminal domain"/>
    <property type="match status" value="1"/>
</dbReference>
<sequence length="603" mass="68995">MLSPPTGMAATTRVYYFQKCRRAVYPLEFILLFSISLIPLFCGIIIFWGNKIALAKSIAYFLFFLSIWQIDIAFLYAQDYLSKPTIDFLFRLFRFGPIMIMPLLYYIAFCIFKTGLANKNIKKHHKLLFNKWIFYFVLLFSSVVYAVNFTSYGVSELNLIHEYPSFPAHYIPIYSTLNITFDLNIILVFVHSFLLLFICQKISDGKIKEFLRSLVFASLFIFVNGILSGFLVLPLFFSILNTICAAIILFAAYFVLQNATIEKMNQELKEERRFLEIILNINPNFIYVKDSNDQLVIINAALAELCNKSSDEMIGVKENKFNQEVLFIEEEKDSNETVIHCNGGMRIVEWQFLPIYFKGNHDHTLCLGTDITKRKKEEEMLVKSENLRVLGEMAAGIAHEIRNPLTSIKGFIKLLDQSVFDSNEKYYLSIISDEIDRINDVVGELLFIAKPQASGQTSKIVNIDKVIHDVKILLDSTALLIQASIEIQTKGILKTSAIEEKQVKQVLINILKNSLEAVSKNGRIRIKSEEIQENRMRIRVIDNGDGIAKFKLQKLGEPFYTTKERGTGLGLTVCFKILRENNGNIVIRSKEGIGTIVDIILPK</sequence>
<keyword evidence="7" id="KW-0067">ATP-binding</keyword>
<keyword evidence="6" id="KW-0418">Kinase</keyword>
<keyword evidence="9" id="KW-1133">Transmembrane helix</keyword>
<dbReference type="InterPro" id="IPR036890">
    <property type="entry name" value="HATPase_C_sf"/>
</dbReference>
<name>A0ABN8KV51_9BACI</name>
<dbReference type="Pfam" id="PF02518">
    <property type="entry name" value="HATPase_c"/>
    <property type="match status" value="1"/>
</dbReference>
<feature type="transmembrane region" description="Helical" evidence="9">
    <location>
        <begin position="173"/>
        <end position="198"/>
    </location>
</feature>
<accession>A0ABN8KV51</accession>
<dbReference type="PROSITE" id="PS50109">
    <property type="entry name" value="HIS_KIN"/>
    <property type="match status" value="1"/>
</dbReference>
<evidence type="ECO:0000259" key="11">
    <source>
        <dbReference type="PROSITE" id="PS50112"/>
    </source>
</evidence>
<dbReference type="SUPFAM" id="SSF47384">
    <property type="entry name" value="Homodimeric domain of signal transducing histidine kinase"/>
    <property type="match status" value="1"/>
</dbReference>
<evidence type="ECO:0000256" key="6">
    <source>
        <dbReference type="ARBA" id="ARBA00022777"/>
    </source>
</evidence>
<dbReference type="PRINTS" id="PR00344">
    <property type="entry name" value="BCTRLSENSOR"/>
</dbReference>
<dbReference type="InterPro" id="IPR004358">
    <property type="entry name" value="Sig_transdc_His_kin-like_C"/>
</dbReference>
<evidence type="ECO:0000313" key="13">
    <source>
        <dbReference type="Proteomes" id="UP000838308"/>
    </source>
</evidence>
<feature type="transmembrane region" description="Helical" evidence="9">
    <location>
        <begin position="236"/>
        <end position="256"/>
    </location>
</feature>
<dbReference type="EMBL" id="CALBWS010000026">
    <property type="protein sequence ID" value="CAH2716362.1"/>
    <property type="molecule type" value="Genomic_DNA"/>
</dbReference>
<organism evidence="12 13">
    <name type="scientific">Neobacillus rhizosphaerae</name>
    <dbReference type="NCBI Taxonomy" id="2880965"/>
    <lineage>
        <taxon>Bacteria</taxon>
        <taxon>Bacillati</taxon>
        <taxon>Bacillota</taxon>
        <taxon>Bacilli</taxon>
        <taxon>Bacillales</taxon>
        <taxon>Bacillaceae</taxon>
        <taxon>Neobacillus</taxon>
    </lineage>
</organism>
<proteinExistence type="predicted"/>
<keyword evidence="9" id="KW-0472">Membrane</keyword>
<dbReference type="Proteomes" id="UP000838308">
    <property type="component" value="Unassembled WGS sequence"/>
</dbReference>
<evidence type="ECO:0000256" key="1">
    <source>
        <dbReference type="ARBA" id="ARBA00000085"/>
    </source>
</evidence>
<keyword evidence="13" id="KW-1185">Reference proteome</keyword>
<keyword evidence="5" id="KW-0547">Nucleotide-binding</keyword>
<evidence type="ECO:0000256" key="4">
    <source>
        <dbReference type="ARBA" id="ARBA00022679"/>
    </source>
</evidence>
<dbReference type="PROSITE" id="PS50112">
    <property type="entry name" value="PAS"/>
    <property type="match status" value="1"/>
</dbReference>
<dbReference type="PANTHER" id="PTHR43065:SF10">
    <property type="entry name" value="PEROXIDE STRESS-ACTIVATED HISTIDINE KINASE MAK3"/>
    <property type="match status" value="1"/>
</dbReference>
<feature type="domain" description="Histidine kinase" evidence="10">
    <location>
        <begin position="396"/>
        <end position="603"/>
    </location>
</feature>
<evidence type="ECO:0000256" key="7">
    <source>
        <dbReference type="ARBA" id="ARBA00022840"/>
    </source>
</evidence>
<feature type="transmembrane region" description="Helical" evidence="9">
    <location>
        <begin position="132"/>
        <end position="153"/>
    </location>
</feature>
<comment type="catalytic activity">
    <reaction evidence="1">
        <text>ATP + protein L-histidine = ADP + protein N-phospho-L-histidine.</text>
        <dbReference type="EC" id="2.7.13.3"/>
    </reaction>
</comment>
<evidence type="ECO:0000256" key="5">
    <source>
        <dbReference type="ARBA" id="ARBA00022741"/>
    </source>
</evidence>
<dbReference type="InterPro" id="IPR000014">
    <property type="entry name" value="PAS"/>
</dbReference>
<dbReference type="InterPro" id="IPR003661">
    <property type="entry name" value="HisK_dim/P_dom"/>
</dbReference>
<dbReference type="SUPFAM" id="SSF55874">
    <property type="entry name" value="ATPase domain of HSP90 chaperone/DNA topoisomerase II/histidine kinase"/>
    <property type="match status" value="1"/>
</dbReference>
<dbReference type="InterPro" id="IPR005467">
    <property type="entry name" value="His_kinase_dom"/>
</dbReference>
<feature type="transmembrane region" description="Helical" evidence="9">
    <location>
        <begin position="29"/>
        <end position="49"/>
    </location>
</feature>
<dbReference type="RefSeq" id="WP_248736615.1">
    <property type="nucleotide sequence ID" value="NZ_CALBWS010000026.1"/>
</dbReference>
<keyword evidence="4 12" id="KW-0808">Transferase</keyword>
<dbReference type="InterPro" id="IPR035965">
    <property type="entry name" value="PAS-like_dom_sf"/>
</dbReference>
<dbReference type="SUPFAM" id="SSF55785">
    <property type="entry name" value="PYP-like sensor domain (PAS domain)"/>
    <property type="match status" value="1"/>
</dbReference>
<reference evidence="12" key="1">
    <citation type="submission" date="2022-04" db="EMBL/GenBank/DDBJ databases">
        <authorList>
            <person name="Criscuolo A."/>
        </authorList>
    </citation>
    <scope>NUCLEOTIDE SEQUENCE</scope>
    <source>
        <strain evidence="12">CIP111895</strain>
    </source>
</reference>
<dbReference type="SMART" id="SM00387">
    <property type="entry name" value="HATPase_c"/>
    <property type="match status" value="1"/>
</dbReference>
<comment type="caution">
    <text evidence="12">The sequence shown here is derived from an EMBL/GenBank/DDBJ whole genome shotgun (WGS) entry which is preliminary data.</text>
</comment>
<evidence type="ECO:0000256" key="3">
    <source>
        <dbReference type="ARBA" id="ARBA00022553"/>
    </source>
</evidence>